<gene>
    <name evidence="3" type="ORF">EZS28_034327</name>
</gene>
<dbReference type="Gene3D" id="1.10.510.10">
    <property type="entry name" value="Transferase(Phosphotransferase) domain 1"/>
    <property type="match status" value="1"/>
</dbReference>
<dbReference type="PANTHER" id="PTHR44167">
    <property type="entry name" value="OVARIAN-SPECIFIC SERINE/THREONINE-PROTEIN KINASE LOK-RELATED"/>
    <property type="match status" value="1"/>
</dbReference>
<dbReference type="InterPro" id="IPR011009">
    <property type="entry name" value="Kinase-like_dom_sf"/>
</dbReference>
<sequence>MAPELFLTPIELTQAVDIYALGITFYRLVTHKFPVNKSSFGEQGRKMRQMKSISKPVEITDGVFWDLLSRMLEFDPDKRITAANTLKHPYFTSPEAIADVSSEQQELASLATITELQDEEINQEEINEEGNDPQITKFDKNPTFIVAESVIKQFIINELNPNKQQSNEKNIGIENGDMKESLTKYIIIIRSLFNLSKRIIIFIRCLSKYLVIIIIIRGLFKFLIIII</sequence>
<proteinExistence type="predicted"/>
<dbReference type="GO" id="GO:0004674">
    <property type="term" value="F:protein serine/threonine kinase activity"/>
    <property type="evidence" value="ECO:0007669"/>
    <property type="project" value="TreeGrafter"/>
</dbReference>
<name>A0A5J4UI67_9EUKA</name>
<evidence type="ECO:0000313" key="3">
    <source>
        <dbReference type="EMBL" id="KAA6370147.1"/>
    </source>
</evidence>
<feature type="domain" description="Protein kinase" evidence="2">
    <location>
        <begin position="1"/>
        <end position="91"/>
    </location>
</feature>
<dbReference type="InterPro" id="IPR000719">
    <property type="entry name" value="Prot_kinase_dom"/>
</dbReference>
<protein>
    <recommendedName>
        <fullName evidence="2">Protein kinase domain-containing protein</fullName>
    </recommendedName>
</protein>
<dbReference type="PROSITE" id="PS50011">
    <property type="entry name" value="PROTEIN_KINASE_DOM"/>
    <property type="match status" value="1"/>
</dbReference>
<keyword evidence="1" id="KW-0472">Membrane</keyword>
<evidence type="ECO:0000259" key="2">
    <source>
        <dbReference type="PROSITE" id="PS50011"/>
    </source>
</evidence>
<feature type="transmembrane region" description="Helical" evidence="1">
    <location>
        <begin position="206"/>
        <end position="226"/>
    </location>
</feature>
<dbReference type="AlphaFoldDB" id="A0A5J4UI67"/>
<reference evidence="3 4" key="1">
    <citation type="submission" date="2019-03" db="EMBL/GenBank/DDBJ databases">
        <title>Single cell metagenomics reveals metabolic interactions within the superorganism composed of flagellate Streblomastix strix and complex community of Bacteroidetes bacteria on its surface.</title>
        <authorList>
            <person name="Treitli S.C."/>
            <person name="Kolisko M."/>
            <person name="Husnik F."/>
            <person name="Keeling P."/>
            <person name="Hampl V."/>
        </authorList>
    </citation>
    <scope>NUCLEOTIDE SEQUENCE [LARGE SCALE GENOMIC DNA]</scope>
    <source>
        <strain evidence="3">ST1C</strain>
    </source>
</reference>
<dbReference type="PANTHER" id="PTHR44167:SF24">
    <property type="entry name" value="SERINE_THREONINE-PROTEIN KINASE CHK2"/>
    <property type="match status" value="1"/>
</dbReference>
<dbReference type="Proteomes" id="UP000324800">
    <property type="component" value="Unassembled WGS sequence"/>
</dbReference>
<dbReference type="EMBL" id="SNRW01015679">
    <property type="protein sequence ID" value="KAA6370147.1"/>
    <property type="molecule type" value="Genomic_DNA"/>
</dbReference>
<dbReference type="GO" id="GO:0044773">
    <property type="term" value="P:mitotic DNA damage checkpoint signaling"/>
    <property type="evidence" value="ECO:0007669"/>
    <property type="project" value="TreeGrafter"/>
</dbReference>
<keyword evidence="1" id="KW-0812">Transmembrane</keyword>
<evidence type="ECO:0000313" key="4">
    <source>
        <dbReference type="Proteomes" id="UP000324800"/>
    </source>
</evidence>
<accession>A0A5J4UI67</accession>
<dbReference type="GO" id="GO:0005737">
    <property type="term" value="C:cytoplasm"/>
    <property type="evidence" value="ECO:0007669"/>
    <property type="project" value="TreeGrafter"/>
</dbReference>
<dbReference type="GO" id="GO:0005634">
    <property type="term" value="C:nucleus"/>
    <property type="evidence" value="ECO:0007669"/>
    <property type="project" value="TreeGrafter"/>
</dbReference>
<dbReference type="SUPFAM" id="SSF56112">
    <property type="entry name" value="Protein kinase-like (PK-like)"/>
    <property type="match status" value="1"/>
</dbReference>
<dbReference type="Pfam" id="PF00069">
    <property type="entry name" value="Pkinase"/>
    <property type="match status" value="1"/>
</dbReference>
<organism evidence="3 4">
    <name type="scientific">Streblomastix strix</name>
    <dbReference type="NCBI Taxonomy" id="222440"/>
    <lineage>
        <taxon>Eukaryota</taxon>
        <taxon>Metamonada</taxon>
        <taxon>Preaxostyla</taxon>
        <taxon>Oxymonadida</taxon>
        <taxon>Streblomastigidae</taxon>
        <taxon>Streblomastix</taxon>
    </lineage>
</organism>
<dbReference type="GO" id="GO:0005524">
    <property type="term" value="F:ATP binding"/>
    <property type="evidence" value="ECO:0007669"/>
    <property type="project" value="InterPro"/>
</dbReference>
<evidence type="ECO:0000256" key="1">
    <source>
        <dbReference type="SAM" id="Phobius"/>
    </source>
</evidence>
<keyword evidence="1" id="KW-1133">Transmembrane helix</keyword>
<comment type="caution">
    <text evidence="3">The sequence shown here is derived from an EMBL/GenBank/DDBJ whole genome shotgun (WGS) entry which is preliminary data.</text>
</comment>